<evidence type="ECO:0000256" key="2">
    <source>
        <dbReference type="SAM" id="MobiDB-lite"/>
    </source>
</evidence>
<organism evidence="4">
    <name type="scientific">Oikopleura dioica</name>
    <name type="common">Tunicate</name>
    <dbReference type="NCBI Taxonomy" id="34765"/>
    <lineage>
        <taxon>Eukaryota</taxon>
        <taxon>Metazoa</taxon>
        <taxon>Chordata</taxon>
        <taxon>Tunicata</taxon>
        <taxon>Appendicularia</taxon>
        <taxon>Copelata</taxon>
        <taxon>Oikopleuridae</taxon>
        <taxon>Oikopleura</taxon>
    </lineage>
</organism>
<evidence type="ECO:0000256" key="1">
    <source>
        <dbReference type="PROSITE-ProRule" id="PRU00267"/>
    </source>
</evidence>
<dbReference type="OrthoDB" id="30931at2759"/>
<dbReference type="AlphaFoldDB" id="E4X8E0"/>
<dbReference type="InParanoid" id="E4X8E0"/>
<feature type="region of interest" description="Disordered" evidence="2">
    <location>
        <begin position="376"/>
        <end position="456"/>
    </location>
</feature>
<feature type="compositionally biased region" description="Basic and acidic residues" evidence="2">
    <location>
        <begin position="261"/>
        <end position="303"/>
    </location>
</feature>
<keyword evidence="1" id="KW-0539">Nucleus</keyword>
<protein>
    <recommendedName>
        <fullName evidence="3">HMG box domain-containing protein</fullName>
    </recommendedName>
</protein>
<dbReference type="InterPro" id="IPR036910">
    <property type="entry name" value="HMG_box_dom_sf"/>
</dbReference>
<accession>E4X8E0</accession>
<dbReference type="Pfam" id="PF00505">
    <property type="entry name" value="HMG_box"/>
    <property type="match status" value="1"/>
</dbReference>
<sequence length="456" mass="52312">MPRKNENSSMAAYLNGSQPVAHPAQQKIIFTPGHHRGRNGAPRAPKMPEKPVAPFVRYSQKHWDTVKTNNPDMRMWEISKFIARMWREAADEERETFIQAYEYEKKQYHELVKRYYASPQYQSYMQAKQRWDSAEVRDDDEMTFSMEPIDDVATDDNSCSNRAVHAMRFHRNTYYMLELLSDHNVNNHMKIMRADQIQALDYHRTSLTNSIADKKENIESVKEEHEAKKRRWAENSEDLDKEWKRLAEMTPAEYFKEYTKKQEDLKKQREVEEENRRQEEEEKAKKKKLEEEERARLAAEEAAKNPSACLKQETEAPKTGYDGENGADLEEMETNVPAPAELVKTEAPSQAPQVAQNPLAAMNQLVGNVEKLAEPSLPDQATVSDVKTEPEGEKIAEAISEPVSEKPAEESSPPVVKEETPSAPHETVVKTEEVSSTEAMETDQTPATEAPEPTES</sequence>
<dbReference type="PANTHER" id="PTHR46232:SF1">
    <property type="entry name" value="SWI_SNF-RELATED MATRIX-ASSOCIATED ACTIN-DEPENDENT REGULATOR OF CHROMATIN SUBFAMILY E MEMBER 1"/>
    <property type="match status" value="1"/>
</dbReference>
<dbReference type="Proteomes" id="UP000001307">
    <property type="component" value="Unassembled WGS sequence"/>
</dbReference>
<dbReference type="GO" id="GO:0045892">
    <property type="term" value="P:negative regulation of DNA-templated transcription"/>
    <property type="evidence" value="ECO:0007669"/>
    <property type="project" value="TreeGrafter"/>
</dbReference>
<reference evidence="4" key="1">
    <citation type="journal article" date="2010" name="Science">
        <title>Plasticity of animal genome architecture unmasked by rapid evolution of a pelagic tunicate.</title>
        <authorList>
            <person name="Denoeud F."/>
            <person name="Henriet S."/>
            <person name="Mungpakdee S."/>
            <person name="Aury J.M."/>
            <person name="Da Silva C."/>
            <person name="Brinkmann H."/>
            <person name="Mikhaleva J."/>
            <person name="Olsen L.C."/>
            <person name="Jubin C."/>
            <person name="Canestro C."/>
            <person name="Bouquet J.M."/>
            <person name="Danks G."/>
            <person name="Poulain J."/>
            <person name="Campsteijn C."/>
            <person name="Adamski M."/>
            <person name="Cross I."/>
            <person name="Yadetie F."/>
            <person name="Muffato M."/>
            <person name="Louis A."/>
            <person name="Butcher S."/>
            <person name="Tsagkogeorga G."/>
            <person name="Konrad A."/>
            <person name="Singh S."/>
            <person name="Jensen M.F."/>
            <person name="Cong E.H."/>
            <person name="Eikeseth-Otteraa H."/>
            <person name="Noel B."/>
            <person name="Anthouard V."/>
            <person name="Porcel B.M."/>
            <person name="Kachouri-Lafond R."/>
            <person name="Nishino A."/>
            <person name="Ugolini M."/>
            <person name="Chourrout P."/>
            <person name="Nishida H."/>
            <person name="Aasland R."/>
            <person name="Huzurbazar S."/>
            <person name="Westhof E."/>
            <person name="Delsuc F."/>
            <person name="Lehrach H."/>
            <person name="Reinhardt R."/>
            <person name="Weissenbach J."/>
            <person name="Roy S.W."/>
            <person name="Artiguenave F."/>
            <person name="Postlethwait J.H."/>
            <person name="Manak J.R."/>
            <person name="Thompson E.M."/>
            <person name="Jaillon O."/>
            <person name="Du Pasquier L."/>
            <person name="Boudinot P."/>
            <person name="Liberles D.A."/>
            <person name="Volff J.N."/>
            <person name="Philippe H."/>
            <person name="Lenhard B."/>
            <person name="Roest Crollius H."/>
            <person name="Wincker P."/>
            <person name="Chourrout D."/>
        </authorList>
    </citation>
    <scope>NUCLEOTIDE SEQUENCE [LARGE SCALE GENOMIC DNA]</scope>
</reference>
<feature type="domain" description="HMG box" evidence="3">
    <location>
        <begin position="48"/>
        <end position="116"/>
    </location>
</feature>
<dbReference type="CDD" id="cd21983">
    <property type="entry name" value="HMG-box_SMARCE1"/>
    <property type="match status" value="1"/>
</dbReference>
<feature type="DNA-binding region" description="HMG box" evidence="1">
    <location>
        <begin position="48"/>
        <end position="116"/>
    </location>
</feature>
<gene>
    <name evidence="4" type="ORF">GSOID_T00004177001</name>
    <name evidence="5" type="ORF">GSOID_T00018253001</name>
</gene>
<feature type="compositionally biased region" description="Basic and acidic residues" evidence="2">
    <location>
        <begin position="386"/>
        <end position="396"/>
    </location>
</feature>
<dbReference type="EMBL" id="FN654275">
    <property type="protein sequence ID" value="CBY30388.1"/>
    <property type="molecule type" value="Genomic_DNA"/>
</dbReference>
<dbReference type="PANTHER" id="PTHR46232">
    <property type="entry name" value="SMARCE1 REGULATOR OF CHROMATIN"/>
    <property type="match status" value="1"/>
</dbReference>
<feature type="compositionally biased region" description="Polar residues" evidence="2">
    <location>
        <begin position="434"/>
        <end position="447"/>
    </location>
</feature>
<dbReference type="GO" id="GO:0031492">
    <property type="term" value="F:nucleosomal DNA binding"/>
    <property type="evidence" value="ECO:0007669"/>
    <property type="project" value="TreeGrafter"/>
</dbReference>
<dbReference type="PROSITE" id="PS50118">
    <property type="entry name" value="HMG_BOX_2"/>
    <property type="match status" value="1"/>
</dbReference>
<dbReference type="Proteomes" id="UP000011014">
    <property type="component" value="Unassembled WGS sequence"/>
</dbReference>
<dbReference type="Gene3D" id="1.10.30.10">
    <property type="entry name" value="High mobility group box domain"/>
    <property type="match status" value="1"/>
</dbReference>
<dbReference type="GO" id="GO:0016922">
    <property type="term" value="F:nuclear receptor binding"/>
    <property type="evidence" value="ECO:0007669"/>
    <property type="project" value="TreeGrafter"/>
</dbReference>
<evidence type="ECO:0000313" key="5">
    <source>
        <dbReference type="EMBL" id="CBY30388.1"/>
    </source>
</evidence>
<keyword evidence="6" id="KW-1185">Reference proteome</keyword>
<keyword evidence="1" id="KW-0238">DNA-binding</keyword>
<evidence type="ECO:0000313" key="4">
    <source>
        <dbReference type="EMBL" id="CBY08167.1"/>
    </source>
</evidence>
<proteinExistence type="predicted"/>
<dbReference type="EMBL" id="FN653029">
    <property type="protein sequence ID" value="CBY08167.1"/>
    <property type="molecule type" value="Genomic_DNA"/>
</dbReference>
<dbReference type="InterPro" id="IPR009071">
    <property type="entry name" value="HMG_box_dom"/>
</dbReference>
<dbReference type="SUPFAM" id="SSF47095">
    <property type="entry name" value="HMG-box"/>
    <property type="match status" value="1"/>
</dbReference>
<feature type="region of interest" description="Disordered" evidence="2">
    <location>
        <begin position="261"/>
        <end position="332"/>
    </location>
</feature>
<dbReference type="SMART" id="SM00398">
    <property type="entry name" value="HMG"/>
    <property type="match status" value="1"/>
</dbReference>
<dbReference type="FunCoup" id="E4X8E0">
    <property type="interactions" value="572"/>
</dbReference>
<name>E4X8E0_OIKDI</name>
<evidence type="ECO:0000259" key="3">
    <source>
        <dbReference type="PROSITE" id="PS50118"/>
    </source>
</evidence>
<evidence type="ECO:0000313" key="6">
    <source>
        <dbReference type="Proteomes" id="UP000001307"/>
    </source>
</evidence>
<dbReference type="GO" id="GO:0016514">
    <property type="term" value="C:SWI/SNF complex"/>
    <property type="evidence" value="ECO:0007669"/>
    <property type="project" value="TreeGrafter"/>
</dbReference>